<dbReference type="GO" id="GO:0005634">
    <property type="term" value="C:nucleus"/>
    <property type="evidence" value="ECO:0007669"/>
    <property type="project" value="UniProtKB-SubCell"/>
</dbReference>
<keyword evidence="6" id="KW-0378">Hydrolase</keyword>
<keyword evidence="8" id="KW-0732">Signal</keyword>
<dbReference type="VEuPathDB" id="VectorBase:AFUN2_001299"/>
<protein>
    <submittedName>
        <fullName evidence="10">DDE Tnp4 domain-containing protein</fullName>
    </submittedName>
</protein>
<dbReference type="PANTHER" id="PTHR22930">
    <property type="match status" value="1"/>
</dbReference>
<dbReference type="GO" id="GO:0016787">
    <property type="term" value="F:hydrolase activity"/>
    <property type="evidence" value="ECO:0007669"/>
    <property type="project" value="UniProtKB-KW"/>
</dbReference>
<evidence type="ECO:0000256" key="7">
    <source>
        <dbReference type="ARBA" id="ARBA00023242"/>
    </source>
</evidence>
<evidence type="ECO:0000256" key="6">
    <source>
        <dbReference type="ARBA" id="ARBA00022801"/>
    </source>
</evidence>
<evidence type="ECO:0000313" key="10">
    <source>
        <dbReference type="EnsemblMetazoa" id="AFUN012030-PA"/>
    </source>
</evidence>
<accession>A0A182S0E7</accession>
<feature type="domain" description="DDE Tnp4" evidence="9">
    <location>
        <begin position="171"/>
        <end position="335"/>
    </location>
</feature>
<dbReference type="EnsemblMetazoa" id="AFUN012030-RA">
    <property type="protein sequence ID" value="AFUN012030-PA"/>
    <property type="gene ID" value="AFUN012030"/>
</dbReference>
<comment type="cofactor">
    <cofactor evidence="1">
        <name>a divalent metal cation</name>
        <dbReference type="ChEBI" id="CHEBI:60240"/>
    </cofactor>
</comment>
<proteinExistence type="inferred from homology"/>
<organism evidence="10">
    <name type="scientific">Anopheles funestus</name>
    <name type="common">African malaria mosquito</name>
    <dbReference type="NCBI Taxonomy" id="62324"/>
    <lineage>
        <taxon>Eukaryota</taxon>
        <taxon>Metazoa</taxon>
        <taxon>Ecdysozoa</taxon>
        <taxon>Arthropoda</taxon>
        <taxon>Hexapoda</taxon>
        <taxon>Insecta</taxon>
        <taxon>Pterygota</taxon>
        <taxon>Neoptera</taxon>
        <taxon>Endopterygota</taxon>
        <taxon>Diptera</taxon>
        <taxon>Nematocera</taxon>
        <taxon>Culicoidea</taxon>
        <taxon>Culicidae</taxon>
        <taxon>Anophelinae</taxon>
        <taxon>Anopheles</taxon>
    </lineage>
</organism>
<sequence>MNSYTASLCAAVMLLAEAENLQTRKRKWSKEWLKARDHQITEVTMVRELREENESDFRNYLRMDQATFDFLYQKVHGAIIKKDTTMRLAVPAHTRFVTTLRFLATGRSLKDLSYATRVSPQCLSKIVMETCVAIQDALSSYIKLPQSADEWIQEAQKFENIWQFPHCLGAIDGKHIQIQKPPNSGATYYNYKGNHSIVLLAVCNANYEFLSVDVGTNGRISDGGVLRESSFGWLLENQQLNLPPESSLPGSNITAPYVFIGDEAFPLRTNLIKPYSAATLTSRRIIHNNRLARARNVVECAFGHMTSRFQIYRQAIRLSPEKTTQIVLTTSYLHNFLIKYCPEYLETIRTTLPTSTNAIINTSNAGSSSRAANA</sequence>
<comment type="subcellular location">
    <subcellularLocation>
        <location evidence="2">Nucleus</location>
    </subcellularLocation>
</comment>
<feature type="signal peptide" evidence="8">
    <location>
        <begin position="1"/>
        <end position="18"/>
    </location>
</feature>
<feature type="chain" id="PRO_5008135326" evidence="8">
    <location>
        <begin position="19"/>
        <end position="374"/>
    </location>
</feature>
<evidence type="ECO:0000256" key="8">
    <source>
        <dbReference type="SAM" id="SignalP"/>
    </source>
</evidence>
<dbReference type="VEuPathDB" id="VectorBase:AFUN012030"/>
<dbReference type="PANTHER" id="PTHR22930:SF284">
    <property type="entry name" value="DDE TNP4 DOMAIN-CONTAINING PROTEIN"/>
    <property type="match status" value="1"/>
</dbReference>
<dbReference type="GO" id="GO:0046872">
    <property type="term" value="F:metal ion binding"/>
    <property type="evidence" value="ECO:0007669"/>
    <property type="project" value="UniProtKB-KW"/>
</dbReference>
<name>A0A182S0E7_ANOFN</name>
<keyword evidence="5" id="KW-0479">Metal-binding</keyword>
<dbReference type="GO" id="GO:0004518">
    <property type="term" value="F:nuclease activity"/>
    <property type="evidence" value="ECO:0007669"/>
    <property type="project" value="UniProtKB-KW"/>
</dbReference>
<reference evidence="10" key="1">
    <citation type="submission" date="2020-05" db="UniProtKB">
        <authorList>
            <consortium name="EnsemblMetazoa"/>
        </authorList>
    </citation>
    <scope>IDENTIFICATION</scope>
    <source>
        <strain evidence="10">FUMOZ</strain>
    </source>
</reference>
<evidence type="ECO:0000256" key="5">
    <source>
        <dbReference type="ARBA" id="ARBA00022723"/>
    </source>
</evidence>
<evidence type="ECO:0000256" key="4">
    <source>
        <dbReference type="ARBA" id="ARBA00022722"/>
    </source>
</evidence>
<dbReference type="STRING" id="62324.A0A182S0E7"/>
<comment type="similarity">
    <text evidence="3">Belongs to the HARBI1 family.</text>
</comment>
<keyword evidence="4" id="KW-0540">Nuclease</keyword>
<evidence type="ECO:0000259" key="9">
    <source>
        <dbReference type="Pfam" id="PF13359"/>
    </source>
</evidence>
<dbReference type="AlphaFoldDB" id="A0A182S0E7"/>
<keyword evidence="7" id="KW-0539">Nucleus</keyword>
<dbReference type="InterPro" id="IPR045249">
    <property type="entry name" value="HARBI1-like"/>
</dbReference>
<evidence type="ECO:0000256" key="2">
    <source>
        <dbReference type="ARBA" id="ARBA00004123"/>
    </source>
</evidence>
<dbReference type="InterPro" id="IPR027806">
    <property type="entry name" value="HARBI1_dom"/>
</dbReference>
<dbReference type="Pfam" id="PF13359">
    <property type="entry name" value="DDE_Tnp_4"/>
    <property type="match status" value="1"/>
</dbReference>
<evidence type="ECO:0000256" key="3">
    <source>
        <dbReference type="ARBA" id="ARBA00006958"/>
    </source>
</evidence>
<evidence type="ECO:0000256" key="1">
    <source>
        <dbReference type="ARBA" id="ARBA00001968"/>
    </source>
</evidence>